<dbReference type="AlphaFoldDB" id="C5KTT4"/>
<dbReference type="InParanoid" id="C5KTT4"/>
<proteinExistence type="predicted"/>
<dbReference type="GeneID" id="9060814"/>
<keyword evidence="3" id="KW-1185">Reference proteome</keyword>
<feature type="region of interest" description="Disordered" evidence="1">
    <location>
        <begin position="1"/>
        <end position="36"/>
    </location>
</feature>
<evidence type="ECO:0000313" key="2">
    <source>
        <dbReference type="EMBL" id="EER11976.1"/>
    </source>
</evidence>
<sequence length="107" mass="11804">MSPDEETGATQFGRIGELHPCSGSLTSTRAPQPPNLMIPTMEDLVNCDEPTGIGRHVEDLVHAMGFDHPPTPLAGRNRWLHRHRFLDKDTDKERPLLPQQLGGVSSS</sequence>
<organism evidence="3">
    <name type="scientific">Perkinsus marinus (strain ATCC 50983 / TXsc)</name>
    <dbReference type="NCBI Taxonomy" id="423536"/>
    <lineage>
        <taxon>Eukaryota</taxon>
        <taxon>Sar</taxon>
        <taxon>Alveolata</taxon>
        <taxon>Perkinsozoa</taxon>
        <taxon>Perkinsea</taxon>
        <taxon>Perkinsida</taxon>
        <taxon>Perkinsidae</taxon>
        <taxon>Perkinsus</taxon>
    </lineage>
</organism>
<protein>
    <submittedName>
        <fullName evidence="2">Uncharacterized protein</fullName>
    </submittedName>
</protein>
<accession>C5KTT4</accession>
<reference evidence="2 3" key="1">
    <citation type="submission" date="2008-07" db="EMBL/GenBank/DDBJ databases">
        <authorList>
            <person name="El-Sayed N."/>
            <person name="Caler E."/>
            <person name="Inman J."/>
            <person name="Amedeo P."/>
            <person name="Hass B."/>
            <person name="Wortman J."/>
        </authorList>
    </citation>
    <scope>NUCLEOTIDE SEQUENCE [LARGE SCALE GENOMIC DNA]</scope>
    <source>
        <strain evidence="3">ATCC 50983 / TXsc</strain>
    </source>
</reference>
<dbReference type="RefSeq" id="XP_002780181.1">
    <property type="nucleotide sequence ID" value="XM_002780135.1"/>
</dbReference>
<evidence type="ECO:0000256" key="1">
    <source>
        <dbReference type="SAM" id="MobiDB-lite"/>
    </source>
</evidence>
<dbReference type="Proteomes" id="UP000007800">
    <property type="component" value="Unassembled WGS sequence"/>
</dbReference>
<dbReference type="EMBL" id="GG676180">
    <property type="protein sequence ID" value="EER11976.1"/>
    <property type="molecule type" value="Genomic_DNA"/>
</dbReference>
<evidence type="ECO:0000313" key="3">
    <source>
        <dbReference type="Proteomes" id="UP000007800"/>
    </source>
</evidence>
<name>C5KTT4_PERM5</name>
<gene>
    <name evidence="2" type="ORF">Pmar_PMAR019078</name>
</gene>